<dbReference type="InterPro" id="IPR012677">
    <property type="entry name" value="Nucleotide-bd_a/b_plait_sf"/>
</dbReference>
<dbReference type="OrthoDB" id="439808at2759"/>
<proteinExistence type="predicted"/>
<reference evidence="4" key="1">
    <citation type="submission" date="2020-02" db="EMBL/GenBank/DDBJ databases">
        <authorList>
            <person name="Scholz U."/>
            <person name="Mascher M."/>
            <person name="Fiebig A."/>
        </authorList>
    </citation>
    <scope>NUCLEOTIDE SEQUENCE</scope>
</reference>
<keyword evidence="5" id="KW-1185">Reference proteome</keyword>
<dbReference type="PANTHER" id="PTHR48027">
    <property type="entry name" value="HETEROGENEOUS NUCLEAR RIBONUCLEOPROTEIN 87F-RELATED"/>
    <property type="match status" value="1"/>
</dbReference>
<dbReference type="InterPro" id="IPR035979">
    <property type="entry name" value="RBD_domain_sf"/>
</dbReference>
<sequence>MLPRAIILLRPGTRQLSQKAPSKTSTLFVGGLSYDTNEATVKDAFGRHGEVVRVNVVCDRVSGRSKGFGFVTFAEEDGAMKALQEMDGQRLDGRNIRVEPVKNSGLREG</sequence>
<evidence type="ECO:0000313" key="4">
    <source>
        <dbReference type="EMBL" id="CAA7398136.1"/>
    </source>
</evidence>
<dbReference type="PROSITE" id="PS50102">
    <property type="entry name" value="RRM"/>
    <property type="match status" value="1"/>
</dbReference>
<protein>
    <recommendedName>
        <fullName evidence="3">RRM domain-containing protein</fullName>
    </recommendedName>
</protein>
<gene>
    <name evidence="4" type="ORF">SI8410_06008801</name>
</gene>
<name>A0A7I8KLG2_SPIIN</name>
<dbReference type="EMBL" id="LR746269">
    <property type="protein sequence ID" value="CAA7398136.1"/>
    <property type="molecule type" value="Genomic_DNA"/>
</dbReference>
<dbReference type="AlphaFoldDB" id="A0A7I8KLG2"/>
<evidence type="ECO:0000259" key="3">
    <source>
        <dbReference type="PROSITE" id="PS50102"/>
    </source>
</evidence>
<dbReference type="InterPro" id="IPR000504">
    <property type="entry name" value="RRM_dom"/>
</dbReference>
<feature type="domain" description="RRM" evidence="3">
    <location>
        <begin position="25"/>
        <end position="103"/>
    </location>
</feature>
<dbReference type="GO" id="GO:0003723">
    <property type="term" value="F:RNA binding"/>
    <property type="evidence" value="ECO:0007669"/>
    <property type="project" value="UniProtKB-UniRule"/>
</dbReference>
<evidence type="ECO:0000256" key="2">
    <source>
        <dbReference type="PROSITE-ProRule" id="PRU00176"/>
    </source>
</evidence>
<dbReference type="InterPro" id="IPR048289">
    <property type="entry name" value="RRM2_NsCP33-like"/>
</dbReference>
<dbReference type="InterPro" id="IPR052462">
    <property type="entry name" value="SLIRP/GR-RBP-like"/>
</dbReference>
<dbReference type="SMART" id="SM00360">
    <property type="entry name" value="RRM"/>
    <property type="match status" value="1"/>
</dbReference>
<evidence type="ECO:0000313" key="5">
    <source>
        <dbReference type="Proteomes" id="UP000663760"/>
    </source>
</evidence>
<accession>A0A7I8KLG2</accession>
<dbReference type="Gene3D" id="3.30.70.330">
    <property type="match status" value="1"/>
</dbReference>
<dbReference type="Pfam" id="PF00076">
    <property type="entry name" value="RRM_1"/>
    <property type="match status" value="1"/>
</dbReference>
<dbReference type="CDD" id="cd21608">
    <property type="entry name" value="RRM2_NsCP33_like"/>
    <property type="match status" value="1"/>
</dbReference>
<organism evidence="4 5">
    <name type="scientific">Spirodela intermedia</name>
    <name type="common">Intermediate duckweed</name>
    <dbReference type="NCBI Taxonomy" id="51605"/>
    <lineage>
        <taxon>Eukaryota</taxon>
        <taxon>Viridiplantae</taxon>
        <taxon>Streptophyta</taxon>
        <taxon>Embryophyta</taxon>
        <taxon>Tracheophyta</taxon>
        <taxon>Spermatophyta</taxon>
        <taxon>Magnoliopsida</taxon>
        <taxon>Liliopsida</taxon>
        <taxon>Araceae</taxon>
        <taxon>Lemnoideae</taxon>
        <taxon>Spirodela</taxon>
    </lineage>
</organism>
<evidence type="ECO:0000256" key="1">
    <source>
        <dbReference type="ARBA" id="ARBA00022884"/>
    </source>
</evidence>
<keyword evidence="1 2" id="KW-0694">RNA-binding</keyword>
<dbReference type="SUPFAM" id="SSF54928">
    <property type="entry name" value="RNA-binding domain, RBD"/>
    <property type="match status" value="1"/>
</dbReference>
<dbReference type="Proteomes" id="UP000663760">
    <property type="component" value="Chromosome 6"/>
</dbReference>